<organism evidence="1 2">
    <name type="scientific">Candidatus Protochlamydia amoebophila</name>
    <dbReference type="NCBI Taxonomy" id="362787"/>
    <lineage>
        <taxon>Bacteria</taxon>
        <taxon>Pseudomonadati</taxon>
        <taxon>Chlamydiota</taxon>
        <taxon>Chlamydiia</taxon>
        <taxon>Parachlamydiales</taxon>
        <taxon>Parachlamydiaceae</taxon>
        <taxon>Candidatus Protochlamydia</taxon>
    </lineage>
</organism>
<gene>
    <name evidence="1" type="ORF">DB44_ET00040</name>
</gene>
<evidence type="ECO:0000313" key="1">
    <source>
        <dbReference type="EMBL" id="KIC71067.1"/>
    </source>
</evidence>
<evidence type="ECO:0000313" key="2">
    <source>
        <dbReference type="Proteomes" id="UP000031465"/>
    </source>
</evidence>
<sequence>MTINLSIDNPCEVIINSFNIFNSWNQFQKDAQVDSATGLSSSP</sequence>
<dbReference type="AlphaFoldDB" id="A0A0C1JUY2"/>
<proteinExistence type="predicted"/>
<name>A0A0C1JUY2_9BACT</name>
<comment type="caution">
    <text evidence="1">The sequence shown here is derived from an EMBL/GenBank/DDBJ whole genome shotgun (WGS) entry which is preliminary data.</text>
</comment>
<dbReference type="Proteomes" id="UP000031465">
    <property type="component" value="Unassembled WGS sequence"/>
</dbReference>
<dbReference type="EMBL" id="JSAN01000117">
    <property type="protein sequence ID" value="KIC71067.1"/>
    <property type="molecule type" value="Genomic_DNA"/>
</dbReference>
<feature type="non-terminal residue" evidence="1">
    <location>
        <position position="43"/>
    </location>
</feature>
<accession>A0A0C1JUY2</accession>
<protein>
    <submittedName>
        <fullName evidence="1">Uncharacterized protein</fullName>
    </submittedName>
</protein>
<reference evidence="1 2" key="1">
    <citation type="journal article" date="2014" name="Mol. Biol. Evol.">
        <title>Massive expansion of Ubiquitination-related gene families within the Chlamydiae.</title>
        <authorList>
            <person name="Domman D."/>
            <person name="Collingro A."/>
            <person name="Lagkouvardos I."/>
            <person name="Gehre L."/>
            <person name="Weinmaier T."/>
            <person name="Rattei T."/>
            <person name="Subtil A."/>
            <person name="Horn M."/>
        </authorList>
    </citation>
    <scope>NUCLEOTIDE SEQUENCE [LARGE SCALE GENOMIC DNA]</scope>
    <source>
        <strain evidence="1 2">EI2</strain>
    </source>
</reference>